<proteinExistence type="predicted"/>
<reference evidence="2" key="1">
    <citation type="journal article" date="2017" name="Cell">
        <title>Insights into land plant evolution garnered from the Marchantia polymorpha genome.</title>
        <authorList>
            <person name="Bowman J.L."/>
            <person name="Kohchi T."/>
            <person name="Yamato K.T."/>
            <person name="Jenkins J."/>
            <person name="Shu S."/>
            <person name="Ishizaki K."/>
            <person name="Yamaoka S."/>
            <person name="Nishihama R."/>
            <person name="Nakamura Y."/>
            <person name="Berger F."/>
            <person name="Adam C."/>
            <person name="Aki S.S."/>
            <person name="Althoff F."/>
            <person name="Araki T."/>
            <person name="Arteaga-Vazquez M.A."/>
            <person name="Balasubrmanian S."/>
            <person name="Barry K."/>
            <person name="Bauer D."/>
            <person name="Boehm C.R."/>
            <person name="Briginshaw L."/>
            <person name="Caballero-Perez J."/>
            <person name="Catarino B."/>
            <person name="Chen F."/>
            <person name="Chiyoda S."/>
            <person name="Chovatia M."/>
            <person name="Davies K.M."/>
            <person name="Delmans M."/>
            <person name="Demura T."/>
            <person name="Dierschke T."/>
            <person name="Dolan L."/>
            <person name="Dorantes-Acosta A.E."/>
            <person name="Eklund D.M."/>
            <person name="Florent S.N."/>
            <person name="Flores-Sandoval E."/>
            <person name="Fujiyama A."/>
            <person name="Fukuzawa H."/>
            <person name="Galik B."/>
            <person name="Grimanelli D."/>
            <person name="Grimwood J."/>
            <person name="Grossniklaus U."/>
            <person name="Hamada T."/>
            <person name="Haseloff J."/>
            <person name="Hetherington A.J."/>
            <person name="Higo A."/>
            <person name="Hirakawa Y."/>
            <person name="Hundley H.N."/>
            <person name="Ikeda Y."/>
            <person name="Inoue K."/>
            <person name="Inoue S.I."/>
            <person name="Ishida S."/>
            <person name="Jia Q."/>
            <person name="Kakita M."/>
            <person name="Kanazawa T."/>
            <person name="Kawai Y."/>
            <person name="Kawashima T."/>
            <person name="Kennedy M."/>
            <person name="Kinose K."/>
            <person name="Kinoshita T."/>
            <person name="Kohara Y."/>
            <person name="Koide E."/>
            <person name="Komatsu K."/>
            <person name="Kopischke S."/>
            <person name="Kubo M."/>
            <person name="Kyozuka J."/>
            <person name="Lagercrantz U."/>
            <person name="Lin S.S."/>
            <person name="Lindquist E."/>
            <person name="Lipzen A.M."/>
            <person name="Lu C.W."/>
            <person name="De Luna E."/>
            <person name="Martienssen R.A."/>
            <person name="Minamino N."/>
            <person name="Mizutani M."/>
            <person name="Mizutani M."/>
            <person name="Mochizuki N."/>
            <person name="Monte I."/>
            <person name="Mosher R."/>
            <person name="Nagasaki H."/>
            <person name="Nakagami H."/>
            <person name="Naramoto S."/>
            <person name="Nishitani K."/>
            <person name="Ohtani M."/>
            <person name="Okamoto T."/>
            <person name="Okumura M."/>
            <person name="Phillips J."/>
            <person name="Pollak B."/>
            <person name="Reinders A."/>
            <person name="Rovekamp M."/>
            <person name="Sano R."/>
            <person name="Sawa S."/>
            <person name="Schmid M.W."/>
            <person name="Shirakawa M."/>
            <person name="Solano R."/>
            <person name="Spunde A."/>
            <person name="Suetsugu N."/>
            <person name="Sugano S."/>
            <person name="Sugiyama A."/>
            <person name="Sun R."/>
            <person name="Suzuki Y."/>
            <person name="Takenaka M."/>
            <person name="Takezawa D."/>
            <person name="Tomogane H."/>
            <person name="Tsuzuki M."/>
            <person name="Ueda T."/>
            <person name="Umeda M."/>
            <person name="Ward J.M."/>
            <person name="Watanabe Y."/>
            <person name="Yazaki K."/>
            <person name="Yokoyama R."/>
            <person name="Yoshitake Y."/>
            <person name="Yotsui I."/>
            <person name="Zachgo S."/>
            <person name="Schmutz J."/>
        </authorList>
    </citation>
    <scope>NUCLEOTIDE SEQUENCE [LARGE SCALE GENOMIC DNA]</scope>
    <source>
        <strain evidence="2">Tak-1</strain>
    </source>
</reference>
<dbReference type="EMBL" id="KZ772837">
    <property type="protein sequence ID" value="PTQ28322.1"/>
    <property type="molecule type" value="Genomic_DNA"/>
</dbReference>
<dbReference type="AlphaFoldDB" id="A0A2R6W3E6"/>
<keyword evidence="2" id="KW-1185">Reference proteome</keyword>
<dbReference type="Gramene" id="Mp6g05310.1">
    <property type="protein sequence ID" value="Mp6g05310.1.cds"/>
    <property type="gene ID" value="Mp6g05310"/>
</dbReference>
<sequence>MYLHSCESLFLQFSSAEYVISPEAQQDENCPDYSIAKSTFRASKGALFRFGTRMSGVRRGRVEMIL</sequence>
<name>A0A2R6W3E6_MARPO</name>
<dbReference type="Proteomes" id="UP000244005">
    <property type="component" value="Unassembled WGS sequence"/>
</dbReference>
<accession>A0A2R6W3E6</accession>
<organism evidence="1 2">
    <name type="scientific">Marchantia polymorpha</name>
    <name type="common">Common liverwort</name>
    <name type="synonym">Marchantia aquatica</name>
    <dbReference type="NCBI Taxonomy" id="3197"/>
    <lineage>
        <taxon>Eukaryota</taxon>
        <taxon>Viridiplantae</taxon>
        <taxon>Streptophyta</taxon>
        <taxon>Embryophyta</taxon>
        <taxon>Marchantiophyta</taxon>
        <taxon>Marchantiopsida</taxon>
        <taxon>Marchantiidae</taxon>
        <taxon>Marchantiales</taxon>
        <taxon>Marchantiaceae</taxon>
        <taxon>Marchantia</taxon>
    </lineage>
</organism>
<protein>
    <submittedName>
        <fullName evidence="1">Uncharacterized protein</fullName>
    </submittedName>
</protein>
<gene>
    <name evidence="1" type="ORF">MARPO_0167s0014</name>
</gene>
<evidence type="ECO:0000313" key="1">
    <source>
        <dbReference type="EMBL" id="PTQ28322.1"/>
    </source>
</evidence>
<evidence type="ECO:0000313" key="2">
    <source>
        <dbReference type="Proteomes" id="UP000244005"/>
    </source>
</evidence>